<accession>A0A6G2CRV3</accession>
<proteinExistence type="predicted"/>
<gene>
    <name evidence="1" type="ORF">GMA64_13835</name>
</gene>
<dbReference type="AlphaFoldDB" id="A0A6G2CRV3"/>
<name>A0A6G2CRV3_9FIRM</name>
<evidence type="ECO:0000313" key="1">
    <source>
        <dbReference type="EMBL" id="MTL95600.1"/>
    </source>
</evidence>
<sequence>MASETYEFEVIGIFLPNKSNEIQANVLSNTLFVPESFIEAALAFHLNREHQAHQQMYDQESWWANSEIEYHVLFQNQKASMPLFILKDCADWEKFKKEANQILFPYHQIESVTTREIYKVF</sequence>
<dbReference type="RefSeq" id="WP_129821568.1">
    <property type="nucleotide sequence ID" value="NZ_CAUWFM010000013.1"/>
</dbReference>
<dbReference type="EMBL" id="WMQV01000069">
    <property type="protein sequence ID" value="MTL95600.1"/>
    <property type="molecule type" value="Genomic_DNA"/>
</dbReference>
<protein>
    <submittedName>
        <fullName evidence="1">Uncharacterized protein</fullName>
    </submittedName>
</protein>
<organism evidence="1">
    <name type="scientific">Turicibacter sanguinis</name>
    <dbReference type="NCBI Taxonomy" id="154288"/>
    <lineage>
        <taxon>Bacteria</taxon>
        <taxon>Bacillati</taxon>
        <taxon>Bacillota</taxon>
        <taxon>Erysipelotrichia</taxon>
        <taxon>Erysipelotrichales</taxon>
        <taxon>Turicibacteraceae</taxon>
        <taxon>Turicibacter</taxon>
    </lineage>
</organism>
<reference evidence="1" key="1">
    <citation type="journal article" date="2019" name="Nat. Med.">
        <title>A library of human gut bacterial isolates paired with longitudinal multiomics data enables mechanistic microbiome research.</title>
        <authorList>
            <person name="Poyet M."/>
            <person name="Groussin M."/>
            <person name="Gibbons S.M."/>
            <person name="Avila-Pacheco J."/>
            <person name="Jiang X."/>
            <person name="Kearney S.M."/>
            <person name="Perrotta A.R."/>
            <person name="Berdy B."/>
            <person name="Zhao S."/>
            <person name="Lieberman T.D."/>
            <person name="Swanson P.K."/>
            <person name="Smith M."/>
            <person name="Roesemann S."/>
            <person name="Alexander J.E."/>
            <person name="Rich S.A."/>
            <person name="Livny J."/>
            <person name="Vlamakis H."/>
            <person name="Clish C."/>
            <person name="Bullock K."/>
            <person name="Deik A."/>
            <person name="Scott J."/>
            <person name="Pierce K.A."/>
            <person name="Xavier R.J."/>
            <person name="Alm E.J."/>
        </authorList>
    </citation>
    <scope>NUCLEOTIDE SEQUENCE</scope>
    <source>
        <strain evidence="1">BIOML-A179</strain>
    </source>
</reference>
<comment type="caution">
    <text evidence="1">The sequence shown here is derived from an EMBL/GenBank/DDBJ whole genome shotgun (WGS) entry which is preliminary data.</text>
</comment>